<dbReference type="EMBL" id="NFII01000002">
    <property type="protein sequence ID" value="OUO02556.1"/>
    <property type="molecule type" value="Genomic_DNA"/>
</dbReference>
<dbReference type="AlphaFoldDB" id="A0A1Y3YXI8"/>
<gene>
    <name evidence="1" type="ORF">B5F97_03310</name>
</gene>
<evidence type="ECO:0000313" key="1">
    <source>
        <dbReference type="EMBL" id="OUO02556.1"/>
    </source>
</evidence>
<organism evidence="1 2">
    <name type="scientific">Bacteroides clarus</name>
    <dbReference type="NCBI Taxonomy" id="626929"/>
    <lineage>
        <taxon>Bacteria</taxon>
        <taxon>Pseudomonadati</taxon>
        <taxon>Bacteroidota</taxon>
        <taxon>Bacteroidia</taxon>
        <taxon>Bacteroidales</taxon>
        <taxon>Bacteroidaceae</taxon>
        <taxon>Bacteroides</taxon>
    </lineage>
</organism>
<sequence>MSLKRFFILSLGILPLFFYGCDDDNPANADNAPKPEMDIMISPQSGLSYGDKVSLTGTLTDEKNLKMYTILLKDGNETELYRKEQMLLGQSFQMNETFSIPLPKNAEIGDFKVEMILENSRDGKAIQSFDLTSLQVPTFNKLYLLLGNKSVVELLPNGDVFEVEETFPANVKGIISPTPANTGLYWGTSNGEIQTMAKDSILIGGDIEASCKITFNPKTFELTFGDRHGWTALPATDSYYILGTISGHWQDGEIKEEKAKMRMQGYESGNLRYYTWFPPEGEEVETGMWGSTAAGTFQLKKAGEDRFVLWDGNQIASGSAYDASKSFPVTAGGAFEIRVYFEEDECTKVTVMSNGRTLEFTNEQVKANGVVMSNGIDFAGAQLQLKSGTNYIYEGEVELTKGESITSNTVDLSLCTPNKDLFAGGGNTNWTLTATTGKYFIQIDAFSGSSYARPANGYPDAIYMYGWSWAHSASGTAQSWQPESALPLVRIGDSFVYEGTCYVFSWAGDIAFILTNPTGNTKVELPNENFDANSSVLSGNPTHFSLPTTEGYYKISVDLKEGITISEGEPSIVTPNGSSKFTLRYILQ</sequence>
<dbReference type="RefSeq" id="WP_087425522.1">
    <property type="nucleotide sequence ID" value="NZ_NFII01000002.1"/>
</dbReference>
<dbReference type="Proteomes" id="UP000195386">
    <property type="component" value="Unassembled WGS sequence"/>
</dbReference>
<evidence type="ECO:0000313" key="2">
    <source>
        <dbReference type="Proteomes" id="UP000195386"/>
    </source>
</evidence>
<evidence type="ECO:0008006" key="3">
    <source>
        <dbReference type="Google" id="ProtNLM"/>
    </source>
</evidence>
<comment type="caution">
    <text evidence="1">The sequence shown here is derived from an EMBL/GenBank/DDBJ whole genome shotgun (WGS) entry which is preliminary data.</text>
</comment>
<reference evidence="2" key="1">
    <citation type="submission" date="2017-04" db="EMBL/GenBank/DDBJ databases">
        <title>Function of individual gut microbiota members based on whole genome sequencing of pure cultures obtained from chicken caecum.</title>
        <authorList>
            <person name="Medvecky M."/>
            <person name="Cejkova D."/>
            <person name="Polansky O."/>
            <person name="Karasova D."/>
            <person name="Kubasova T."/>
            <person name="Cizek A."/>
            <person name="Rychlik I."/>
        </authorList>
    </citation>
    <scope>NUCLEOTIDE SEQUENCE [LARGE SCALE GENOMIC DNA]</scope>
    <source>
        <strain evidence="2">An43</strain>
    </source>
</reference>
<protein>
    <recommendedName>
        <fullName evidence="3">DUF5121 domain-containing protein</fullName>
    </recommendedName>
</protein>
<accession>A0A1Y3YXI8</accession>
<proteinExistence type="predicted"/>
<name>A0A1Y3YXI8_9BACE</name>
<dbReference type="PROSITE" id="PS51257">
    <property type="entry name" value="PROKAR_LIPOPROTEIN"/>
    <property type="match status" value="1"/>
</dbReference>